<protein>
    <submittedName>
        <fullName evidence="3">GNAT family N-acetyltransferase</fullName>
    </submittedName>
</protein>
<proteinExistence type="predicted"/>
<dbReference type="PANTHER" id="PTHR13947:SF37">
    <property type="entry name" value="LD18367P"/>
    <property type="match status" value="1"/>
</dbReference>
<evidence type="ECO:0000313" key="3">
    <source>
        <dbReference type="EMBL" id="MBK1825745.1"/>
    </source>
</evidence>
<dbReference type="InterPro" id="IPR050769">
    <property type="entry name" value="NAT_camello-type"/>
</dbReference>
<dbReference type="InterPro" id="IPR016181">
    <property type="entry name" value="Acyl_CoA_acyltransferase"/>
</dbReference>
<evidence type="ECO:0000256" key="1">
    <source>
        <dbReference type="ARBA" id="ARBA00022679"/>
    </source>
</evidence>
<dbReference type="PROSITE" id="PS51186">
    <property type="entry name" value="GNAT"/>
    <property type="match status" value="1"/>
</dbReference>
<dbReference type="SUPFAM" id="SSF55729">
    <property type="entry name" value="Acyl-CoA N-acyltransferases (Nat)"/>
    <property type="match status" value="1"/>
</dbReference>
<comment type="caution">
    <text evidence="3">The sequence shown here is derived from an EMBL/GenBank/DDBJ whole genome shotgun (WGS) entry which is preliminary data.</text>
</comment>
<dbReference type="GO" id="GO:0008080">
    <property type="term" value="F:N-acetyltransferase activity"/>
    <property type="evidence" value="ECO:0007669"/>
    <property type="project" value="InterPro"/>
</dbReference>
<evidence type="ECO:0000259" key="2">
    <source>
        <dbReference type="PROSITE" id="PS51186"/>
    </source>
</evidence>
<dbReference type="Pfam" id="PF13673">
    <property type="entry name" value="Acetyltransf_10"/>
    <property type="match status" value="1"/>
</dbReference>
<accession>A0A934R8A5</accession>
<sequence>MSSTRQDPPPSTIEVREIDYDSPCYRVVMGFRDRILRQPLGLRLTEEDTASENSDRHFVISSNGSICGGVIARPETAARSRLRQMWIEPDVENRGLGRLLLSRVLQILRQDHIHEVTLHARAPVLGFYEKCGFHPVGEPFEEVGIPHRMMIRSISPETRSPGDHR</sequence>
<evidence type="ECO:0000313" key="4">
    <source>
        <dbReference type="Proteomes" id="UP000658278"/>
    </source>
</evidence>
<dbReference type="RefSeq" id="WP_200275718.1">
    <property type="nucleotide sequence ID" value="NZ_JAENII010000001.1"/>
</dbReference>
<dbReference type="Gene3D" id="3.40.630.30">
    <property type="match status" value="1"/>
</dbReference>
<reference evidence="3" key="1">
    <citation type="submission" date="2021-01" db="EMBL/GenBank/DDBJ databases">
        <title>Modified the classification status of verrucomicrobia.</title>
        <authorList>
            <person name="Feng X."/>
        </authorList>
    </citation>
    <scope>NUCLEOTIDE SEQUENCE</scope>
    <source>
        <strain evidence="3">KCTC 22201</strain>
    </source>
</reference>
<dbReference type="EMBL" id="JAENII010000001">
    <property type="protein sequence ID" value="MBK1825745.1"/>
    <property type="molecule type" value="Genomic_DNA"/>
</dbReference>
<name>A0A934R8A5_9BACT</name>
<feature type="domain" description="N-acetyltransferase" evidence="2">
    <location>
        <begin position="13"/>
        <end position="155"/>
    </location>
</feature>
<dbReference type="AlphaFoldDB" id="A0A934R8A5"/>
<organism evidence="3 4">
    <name type="scientific">Haloferula rosea</name>
    <dbReference type="NCBI Taxonomy" id="490093"/>
    <lineage>
        <taxon>Bacteria</taxon>
        <taxon>Pseudomonadati</taxon>
        <taxon>Verrucomicrobiota</taxon>
        <taxon>Verrucomicrobiia</taxon>
        <taxon>Verrucomicrobiales</taxon>
        <taxon>Verrucomicrobiaceae</taxon>
        <taxon>Haloferula</taxon>
    </lineage>
</organism>
<dbReference type="InterPro" id="IPR000182">
    <property type="entry name" value="GNAT_dom"/>
</dbReference>
<gene>
    <name evidence="3" type="ORF">JIN81_01830</name>
</gene>
<dbReference type="PANTHER" id="PTHR13947">
    <property type="entry name" value="GNAT FAMILY N-ACETYLTRANSFERASE"/>
    <property type="match status" value="1"/>
</dbReference>
<keyword evidence="4" id="KW-1185">Reference proteome</keyword>
<dbReference type="Proteomes" id="UP000658278">
    <property type="component" value="Unassembled WGS sequence"/>
</dbReference>
<dbReference type="CDD" id="cd04301">
    <property type="entry name" value="NAT_SF"/>
    <property type="match status" value="1"/>
</dbReference>
<keyword evidence="1" id="KW-0808">Transferase</keyword>